<dbReference type="PANTHER" id="PTHR36453:SF1">
    <property type="entry name" value="RIGHT HANDED BETA HELIX DOMAIN-CONTAINING PROTEIN"/>
    <property type="match status" value="1"/>
</dbReference>
<dbReference type="InterPro" id="IPR011050">
    <property type="entry name" value="Pectin_lyase_fold/virulence"/>
</dbReference>
<gene>
    <name evidence="3" type="ORF">AMK68_01660</name>
</gene>
<dbReference type="Gene3D" id="2.160.20.10">
    <property type="entry name" value="Single-stranded right-handed beta-helix, Pectin lyase-like"/>
    <property type="match status" value="2"/>
</dbReference>
<dbReference type="InterPro" id="IPR048482">
    <property type="entry name" value="GH141_ins"/>
</dbReference>
<evidence type="ECO:0000259" key="2">
    <source>
        <dbReference type="Pfam" id="PF21231"/>
    </source>
</evidence>
<organism evidence="3 4">
    <name type="scientific">candidate division KD3-62 bacterium DG_56</name>
    <dbReference type="NCBI Taxonomy" id="1704032"/>
    <lineage>
        <taxon>Bacteria</taxon>
        <taxon>candidate division KD3-62</taxon>
    </lineage>
</organism>
<dbReference type="PATRIC" id="fig|1704032.3.peg.62"/>
<feature type="domain" description="Right handed beta helix" evidence="1">
    <location>
        <begin position="322"/>
        <end position="424"/>
    </location>
</feature>
<protein>
    <submittedName>
        <fullName evidence="3">Uncharacterized protein</fullName>
    </submittedName>
</protein>
<comment type="caution">
    <text evidence="3">The sequence shown here is derived from an EMBL/GenBank/DDBJ whole genome shotgun (WGS) entry which is preliminary data.</text>
</comment>
<reference evidence="3 4" key="1">
    <citation type="journal article" date="2015" name="Microbiome">
        <title>Genomic resolution of linkages in carbon, nitrogen, and sulfur cycling among widespread estuary sediment bacteria.</title>
        <authorList>
            <person name="Baker B.J."/>
            <person name="Lazar C.S."/>
            <person name="Teske A.P."/>
            <person name="Dick G.J."/>
        </authorList>
    </citation>
    <scope>NUCLEOTIDE SEQUENCE [LARGE SCALE GENOMIC DNA]</scope>
    <source>
        <strain evidence="3">DG_56</strain>
    </source>
</reference>
<feature type="domain" description="GH141-like insertion" evidence="2">
    <location>
        <begin position="109"/>
        <end position="256"/>
    </location>
</feature>
<evidence type="ECO:0000313" key="3">
    <source>
        <dbReference type="EMBL" id="KPJ64459.1"/>
    </source>
</evidence>
<name>A0A0S7XQI3_9BACT</name>
<evidence type="ECO:0000313" key="4">
    <source>
        <dbReference type="Proteomes" id="UP000052020"/>
    </source>
</evidence>
<sequence length="643" mass="71308">MSTKGYDGWSGRIAAPNAAHSDGPLATIARARDVIRTLRREKEGLERPITVWVRGGSCYLDEPLVFTHEDSGTPQCPITYAAYRKEKPIISGGRRITGWKRTEVNGKRAWMVSIPEVKAGEWEFRQLFVNGQRRPRTRLPREEFYRWTELPGVTAETKWNQGQRQAKFAPGEIKAWRNLTDVEIVAPHLWVDSHLSIASVDEEQNLVTFAQESVFRLTDGFGGGMGRYFVENVFEALDTPGQWYLDRPAGVLYYLPLPGEDPRKAEVIAPRLEQLVRFDGAAEGEAGIHDLHLQGLSFVHSDWRYPADKAGDSQAAVSVPGAIVLRNAHDCSIDGCTVAHVSNYAIELLKGCRNNAVVGNDLYDLGAGGVKVGHDSSATIVSDNHIHQGGRIYLSAVGVWVGNSGGNQIVHNHVHDLYYSGLSIGWRWGYGDSNAVRNVVEYNHIHDIGHGILSDMGGIYTLGISPGTRLTHNLIHDIENYGYGGWGIYLDEGSSTILVEDNVVYRANTGGFHQHYGKDNLIRNNIFAMAKQGQIVRSRPEEHLSFTFERNIVYWSEGPLLSGNWKGGCELDHNLYWKAGGGDFDFAGMSLEDWRKSGQDEHSVMVDPLFLAPGQDNFTLKADSPALGIGFEAIDLTTVGPRR</sequence>
<dbReference type="Pfam" id="PF13229">
    <property type="entry name" value="Beta_helix"/>
    <property type="match status" value="2"/>
</dbReference>
<dbReference type="AlphaFoldDB" id="A0A0S7XQI3"/>
<evidence type="ECO:0000259" key="1">
    <source>
        <dbReference type="Pfam" id="PF13229"/>
    </source>
</evidence>
<dbReference type="InterPro" id="IPR039448">
    <property type="entry name" value="Beta_helix"/>
</dbReference>
<dbReference type="Pfam" id="PF21231">
    <property type="entry name" value="GH141_M"/>
    <property type="match status" value="1"/>
</dbReference>
<proteinExistence type="predicted"/>
<dbReference type="PANTHER" id="PTHR36453">
    <property type="entry name" value="SECRETED PROTEIN-RELATED"/>
    <property type="match status" value="1"/>
</dbReference>
<dbReference type="InterPro" id="IPR012334">
    <property type="entry name" value="Pectin_lyas_fold"/>
</dbReference>
<dbReference type="EMBL" id="LIZY01000026">
    <property type="protein sequence ID" value="KPJ64459.1"/>
    <property type="molecule type" value="Genomic_DNA"/>
</dbReference>
<dbReference type="Proteomes" id="UP000052020">
    <property type="component" value="Unassembled WGS sequence"/>
</dbReference>
<accession>A0A0S7XQI3</accession>
<dbReference type="SMART" id="SM00710">
    <property type="entry name" value="PbH1"/>
    <property type="match status" value="7"/>
</dbReference>
<dbReference type="SUPFAM" id="SSF51126">
    <property type="entry name" value="Pectin lyase-like"/>
    <property type="match status" value="1"/>
</dbReference>
<feature type="domain" description="Right handed beta helix" evidence="1">
    <location>
        <begin position="434"/>
        <end position="532"/>
    </location>
</feature>
<dbReference type="InterPro" id="IPR006626">
    <property type="entry name" value="PbH1"/>
</dbReference>